<keyword evidence="7 8" id="KW-0119">Carbohydrate metabolism</keyword>
<evidence type="ECO:0000256" key="6">
    <source>
        <dbReference type="ARBA" id="ARBA00022840"/>
    </source>
</evidence>
<dbReference type="PANTHER" id="PTHR43095:SF6">
    <property type="entry name" value="XYLULOSE KINASE"/>
    <property type="match status" value="1"/>
</dbReference>
<dbReference type="InterPro" id="IPR050406">
    <property type="entry name" value="FGGY_Carb_Kinase"/>
</dbReference>
<dbReference type="InterPro" id="IPR006000">
    <property type="entry name" value="Xylulokinase"/>
</dbReference>
<dbReference type="RefSeq" id="WP_075004400.1">
    <property type="nucleotide sequence ID" value="NZ_FOAP01000001.1"/>
</dbReference>
<dbReference type="InterPro" id="IPR018485">
    <property type="entry name" value="FGGY_C"/>
</dbReference>
<evidence type="ECO:0000259" key="11">
    <source>
        <dbReference type="Pfam" id="PF02782"/>
    </source>
</evidence>
<dbReference type="InterPro" id="IPR018483">
    <property type="entry name" value="Carb_kinase_FGGY_CS"/>
</dbReference>
<dbReference type="Pfam" id="PF02782">
    <property type="entry name" value="FGGY_C"/>
    <property type="match status" value="1"/>
</dbReference>
<keyword evidence="2 8" id="KW-0859">Xylose metabolism</keyword>
<dbReference type="EC" id="2.7.1.17" evidence="8 9"/>
<evidence type="ECO:0000313" key="12">
    <source>
        <dbReference type="EMBL" id="SEK24514.1"/>
    </source>
</evidence>
<dbReference type="HAMAP" id="MF_02220">
    <property type="entry name" value="XylB"/>
    <property type="match status" value="1"/>
</dbReference>
<dbReference type="EMBL" id="FOAP01000001">
    <property type="protein sequence ID" value="SEK24514.1"/>
    <property type="molecule type" value="Genomic_DNA"/>
</dbReference>
<dbReference type="Proteomes" id="UP000182719">
    <property type="component" value="Unassembled WGS sequence"/>
</dbReference>
<reference evidence="13" key="1">
    <citation type="submission" date="2016-10" db="EMBL/GenBank/DDBJ databases">
        <authorList>
            <person name="Varghese N."/>
            <person name="Submissions S."/>
        </authorList>
    </citation>
    <scope>NUCLEOTIDE SEQUENCE [LARGE SCALE GENOMIC DNA]</scope>
    <source>
        <strain evidence="13">DSM 17044</strain>
    </source>
</reference>
<organism evidence="12 13">
    <name type="scientific">Stigmatella aurantiaca</name>
    <dbReference type="NCBI Taxonomy" id="41"/>
    <lineage>
        <taxon>Bacteria</taxon>
        <taxon>Pseudomonadati</taxon>
        <taxon>Myxococcota</taxon>
        <taxon>Myxococcia</taxon>
        <taxon>Myxococcales</taxon>
        <taxon>Cystobacterineae</taxon>
        <taxon>Archangiaceae</taxon>
        <taxon>Stigmatella</taxon>
    </lineage>
</organism>
<evidence type="ECO:0000256" key="3">
    <source>
        <dbReference type="ARBA" id="ARBA00022679"/>
    </source>
</evidence>
<comment type="similarity">
    <text evidence="1 8 9">Belongs to the FGGY kinase family.</text>
</comment>
<keyword evidence="4 8" id="KW-0547">Nucleotide-binding</keyword>
<evidence type="ECO:0000256" key="8">
    <source>
        <dbReference type="HAMAP-Rule" id="MF_02220"/>
    </source>
</evidence>
<dbReference type="PIRSF" id="PIRSF000538">
    <property type="entry name" value="GlpK"/>
    <property type="match status" value="1"/>
</dbReference>
<dbReference type="CDD" id="cd07808">
    <property type="entry name" value="ASKHA_NBD_FGGY_EcXK-like"/>
    <property type="match status" value="1"/>
</dbReference>
<dbReference type="Pfam" id="PF00370">
    <property type="entry name" value="FGGY_N"/>
    <property type="match status" value="1"/>
</dbReference>
<dbReference type="GO" id="GO:0042732">
    <property type="term" value="P:D-xylose metabolic process"/>
    <property type="evidence" value="ECO:0007669"/>
    <property type="project" value="UniProtKB-KW"/>
</dbReference>
<comment type="function">
    <text evidence="8">Catalyzes the phosphorylation of D-xylulose to D-xylulose 5-phosphate.</text>
</comment>
<dbReference type="InterPro" id="IPR000577">
    <property type="entry name" value="Carb_kinase_FGGY"/>
</dbReference>
<evidence type="ECO:0000256" key="1">
    <source>
        <dbReference type="ARBA" id="ARBA00009156"/>
    </source>
</evidence>
<feature type="site" description="Important for activity" evidence="8">
    <location>
        <position position="6"/>
    </location>
</feature>
<accession>A0A1H7FFH8</accession>
<keyword evidence="13" id="KW-1185">Reference proteome</keyword>
<evidence type="ECO:0000256" key="9">
    <source>
        <dbReference type="RuleBase" id="RU364073"/>
    </source>
</evidence>
<dbReference type="InterPro" id="IPR018484">
    <property type="entry name" value="FGGY_N"/>
</dbReference>
<name>A0A1H7FFH8_STIAU</name>
<dbReference type="GO" id="GO:0004856">
    <property type="term" value="F:D-xylulokinase activity"/>
    <property type="evidence" value="ECO:0007669"/>
    <property type="project" value="UniProtKB-UniRule"/>
</dbReference>
<feature type="active site" description="Proton acceptor" evidence="8">
    <location>
        <position position="236"/>
    </location>
</feature>
<keyword evidence="3 8" id="KW-0808">Transferase</keyword>
<dbReference type="AlphaFoldDB" id="A0A1H7FFH8"/>
<evidence type="ECO:0000259" key="10">
    <source>
        <dbReference type="Pfam" id="PF00370"/>
    </source>
</evidence>
<evidence type="ECO:0000256" key="2">
    <source>
        <dbReference type="ARBA" id="ARBA00022629"/>
    </source>
</evidence>
<dbReference type="SUPFAM" id="SSF53067">
    <property type="entry name" value="Actin-like ATPase domain"/>
    <property type="match status" value="2"/>
</dbReference>
<dbReference type="OrthoDB" id="9805576at2"/>
<evidence type="ECO:0000256" key="4">
    <source>
        <dbReference type="ARBA" id="ARBA00022741"/>
    </source>
</evidence>
<keyword evidence="5 8" id="KW-0418">Kinase</keyword>
<dbReference type="PROSITE" id="PS00933">
    <property type="entry name" value="FGGY_KINASES_1"/>
    <property type="match status" value="1"/>
</dbReference>
<protein>
    <recommendedName>
        <fullName evidence="8 9">Xylulose kinase</fullName>
        <shortName evidence="8 9">Xylulokinase</shortName>
        <ecNumber evidence="8 9">2.7.1.17</ecNumber>
    </recommendedName>
</protein>
<keyword evidence="6 8" id="KW-0067">ATP-binding</keyword>
<feature type="binding site" evidence="8">
    <location>
        <begin position="79"/>
        <end position="80"/>
    </location>
    <ligand>
        <name>substrate</name>
    </ligand>
</feature>
<dbReference type="Gene3D" id="3.30.420.40">
    <property type="match status" value="2"/>
</dbReference>
<dbReference type="GO" id="GO:0005998">
    <property type="term" value="P:xylulose catabolic process"/>
    <property type="evidence" value="ECO:0007669"/>
    <property type="project" value="UniProtKB-UniRule"/>
</dbReference>
<dbReference type="GO" id="GO:0005524">
    <property type="term" value="F:ATP binding"/>
    <property type="evidence" value="ECO:0007669"/>
    <property type="project" value="UniProtKB-UniRule"/>
</dbReference>
<evidence type="ECO:0000256" key="5">
    <source>
        <dbReference type="ARBA" id="ARBA00022777"/>
    </source>
</evidence>
<comment type="catalytic activity">
    <reaction evidence="8 9">
        <text>D-xylulose + ATP = D-xylulose 5-phosphate + ADP + H(+)</text>
        <dbReference type="Rhea" id="RHEA:10964"/>
        <dbReference type="ChEBI" id="CHEBI:15378"/>
        <dbReference type="ChEBI" id="CHEBI:17140"/>
        <dbReference type="ChEBI" id="CHEBI:30616"/>
        <dbReference type="ChEBI" id="CHEBI:57737"/>
        <dbReference type="ChEBI" id="CHEBI:456216"/>
        <dbReference type="EC" id="2.7.1.17"/>
    </reaction>
</comment>
<gene>
    <name evidence="8 9" type="primary">xylB</name>
    <name evidence="12" type="ORF">SAMN05444354_10184</name>
</gene>
<evidence type="ECO:0000256" key="7">
    <source>
        <dbReference type="ARBA" id="ARBA00023277"/>
    </source>
</evidence>
<sequence length="492" mass="51822">MYLGIDVGTSSVKAVLVDGNERILGSASEALDVTRPHPGWSEQEPEAWVRACERTLDALTAAHRTEMAAVEGIGLSGQMHGATLLDGQDRPLRPAILWNDGRSEAECHILEERCPRLRDIAGNIAMPGFTAPKLLWLAKHEPDTFAKVRKVLLPKDYLRLFLTGEHVSDMSDAAGTLWLDVAKRAWSDELLAATGLTREHMPRLVEGSQASGRLRPELARRWGMARPPVVAGGGGDNAASAVGIGAVRPGSAFVSLGTSGVLFVSNARFSPNTAGAVHAFCHAVPGLWHQMGVILSAAASMEWFSALLGIPAPELTAELGARVSGPSPVKFLPYLSGERTPHNDASARGAFVGLAHGQGRAALTQAVMEGVAFAFADCLRVLSEAGTEVARASAVGGGSRSQLWLKILASVLNRPLDLHAEGDFGGAFGAARLGRLAATGEDPLALAVPPPVAQVVEPDAALVPQYAQAYERWRELYGLASLHSAAPGATRG</sequence>
<proteinExistence type="inferred from homology"/>
<feature type="domain" description="Carbohydrate kinase FGGY C-terminal" evidence="11">
    <location>
        <begin position="253"/>
        <end position="437"/>
    </location>
</feature>
<feature type="domain" description="Carbohydrate kinase FGGY N-terminal" evidence="10">
    <location>
        <begin position="1"/>
        <end position="243"/>
    </location>
</feature>
<dbReference type="InterPro" id="IPR043129">
    <property type="entry name" value="ATPase_NBD"/>
</dbReference>
<dbReference type="PANTHER" id="PTHR43095">
    <property type="entry name" value="SUGAR KINASE"/>
    <property type="match status" value="1"/>
</dbReference>
<dbReference type="NCBIfam" id="TIGR01312">
    <property type="entry name" value="XylB"/>
    <property type="match status" value="1"/>
</dbReference>
<evidence type="ECO:0000313" key="13">
    <source>
        <dbReference type="Proteomes" id="UP000182719"/>
    </source>
</evidence>